<sequence>MRFTMRSRSAVSLPLALLLAVGTAGLPVVADAAPVELGPVSTVAECPEQVESVDDAVAAAVACGAETRVGETLSEFATG</sequence>
<evidence type="ECO:0000256" key="1">
    <source>
        <dbReference type="SAM" id="SignalP"/>
    </source>
</evidence>
<evidence type="ECO:0000313" key="2">
    <source>
        <dbReference type="EMBL" id="MCP2264873.1"/>
    </source>
</evidence>
<organism evidence="2 3">
    <name type="scientific">Promicromonospora thailandica</name>
    <dbReference type="NCBI Taxonomy" id="765201"/>
    <lineage>
        <taxon>Bacteria</taxon>
        <taxon>Bacillati</taxon>
        <taxon>Actinomycetota</taxon>
        <taxon>Actinomycetes</taxon>
        <taxon>Micrococcales</taxon>
        <taxon>Promicromonosporaceae</taxon>
        <taxon>Promicromonospora</taxon>
    </lineage>
</organism>
<feature type="signal peptide" evidence="1">
    <location>
        <begin position="1"/>
        <end position="32"/>
    </location>
</feature>
<proteinExistence type="predicted"/>
<name>A0A9X2JW86_9MICO</name>
<gene>
    <name evidence="2" type="ORF">APR03_002216</name>
</gene>
<comment type="caution">
    <text evidence="2">The sequence shown here is derived from an EMBL/GenBank/DDBJ whole genome shotgun (WGS) entry which is preliminary data.</text>
</comment>
<evidence type="ECO:0008006" key="4">
    <source>
        <dbReference type="Google" id="ProtNLM"/>
    </source>
</evidence>
<dbReference type="EMBL" id="JAMTCS010000006">
    <property type="protein sequence ID" value="MCP2264873.1"/>
    <property type="molecule type" value="Genomic_DNA"/>
</dbReference>
<accession>A0A9X2JW86</accession>
<protein>
    <recommendedName>
        <fullName evidence="4">Secreted protein</fullName>
    </recommendedName>
</protein>
<keyword evidence="3" id="KW-1185">Reference proteome</keyword>
<evidence type="ECO:0000313" key="3">
    <source>
        <dbReference type="Proteomes" id="UP001139493"/>
    </source>
</evidence>
<dbReference type="Proteomes" id="UP001139493">
    <property type="component" value="Unassembled WGS sequence"/>
</dbReference>
<dbReference type="AlphaFoldDB" id="A0A9X2JW86"/>
<keyword evidence="1" id="KW-0732">Signal</keyword>
<reference evidence="2" key="1">
    <citation type="submission" date="2022-06" db="EMBL/GenBank/DDBJ databases">
        <title>Genomic Encyclopedia of Archaeal and Bacterial Type Strains, Phase II (KMG-II): from individual species to whole genera.</title>
        <authorList>
            <person name="Goeker M."/>
        </authorList>
    </citation>
    <scope>NUCLEOTIDE SEQUENCE</scope>
    <source>
        <strain evidence="2">DSM 26652</strain>
    </source>
</reference>
<feature type="chain" id="PRO_5040785493" description="Secreted protein" evidence="1">
    <location>
        <begin position="33"/>
        <end position="79"/>
    </location>
</feature>